<dbReference type="CDD" id="cd02893">
    <property type="entry name" value="FTase"/>
    <property type="match status" value="1"/>
</dbReference>
<evidence type="ECO:0000256" key="4">
    <source>
        <dbReference type="ARBA" id="ARBA00022602"/>
    </source>
</evidence>
<keyword evidence="7" id="KW-0677">Repeat</keyword>
<dbReference type="Gene3D" id="1.50.10.20">
    <property type="match status" value="1"/>
</dbReference>
<dbReference type="SUPFAM" id="SSF48239">
    <property type="entry name" value="Terpenoid cyclases/Protein prenyltransferases"/>
    <property type="match status" value="1"/>
</dbReference>
<evidence type="ECO:0000313" key="12">
    <source>
        <dbReference type="Proteomes" id="UP000243876"/>
    </source>
</evidence>
<name>A0A0D6ES54_SPOSA</name>
<comment type="similarity">
    <text evidence="1 9">Belongs to the protein prenyltransferase subunit beta family.</text>
</comment>
<evidence type="ECO:0000256" key="6">
    <source>
        <dbReference type="ARBA" id="ARBA00022723"/>
    </source>
</evidence>
<evidence type="ECO:0000313" key="11">
    <source>
        <dbReference type="EMBL" id="CEQ42405.1"/>
    </source>
</evidence>
<dbReference type="AlphaFoldDB" id="A0A0D6ES54"/>
<comment type="subunit">
    <text evidence="9">Heterodimer of an alpha and a beta subunit.</text>
</comment>
<keyword evidence="8 9" id="KW-0862">Zinc</keyword>
<dbReference type="EMBL" id="CENE01000025">
    <property type="protein sequence ID" value="CEQ42405.1"/>
    <property type="molecule type" value="Genomic_DNA"/>
</dbReference>
<dbReference type="EC" id="2.5.1.58" evidence="2 9"/>
<dbReference type="PANTHER" id="PTHR11774">
    <property type="entry name" value="GERANYLGERANYL TRANSFERASE TYPE BETA SUBUNIT"/>
    <property type="match status" value="1"/>
</dbReference>
<protein>
    <recommendedName>
        <fullName evidence="3 9">Protein farnesyltransferase subunit beta</fullName>
        <shortName evidence="9">FTase-beta</shortName>
        <ecNumber evidence="2 9">2.5.1.58</ecNumber>
    </recommendedName>
</protein>
<dbReference type="Proteomes" id="UP000243876">
    <property type="component" value="Unassembled WGS sequence"/>
</dbReference>
<evidence type="ECO:0000256" key="8">
    <source>
        <dbReference type="ARBA" id="ARBA00022833"/>
    </source>
</evidence>
<evidence type="ECO:0000256" key="3">
    <source>
        <dbReference type="ARBA" id="ARBA00015798"/>
    </source>
</evidence>
<keyword evidence="4 9" id="KW-0637">Prenyltransferase</keyword>
<evidence type="ECO:0000256" key="1">
    <source>
        <dbReference type="ARBA" id="ARBA00010497"/>
    </source>
</evidence>
<keyword evidence="12" id="KW-1185">Reference proteome</keyword>
<comment type="function">
    <text evidence="9">Catalyzes the transfer of a farnesyl moiety from farnesyl diphosphate to a cysteine at the fourth position from the C-terminus of several proteins. The beta subunit is responsible for peptide-binding.</text>
</comment>
<keyword evidence="5 9" id="KW-0808">Transferase</keyword>
<dbReference type="GO" id="GO:0008270">
    <property type="term" value="F:zinc ion binding"/>
    <property type="evidence" value="ECO:0007669"/>
    <property type="project" value="UniProtKB-UniRule"/>
</dbReference>
<evidence type="ECO:0000256" key="2">
    <source>
        <dbReference type="ARBA" id="ARBA00012702"/>
    </source>
</evidence>
<feature type="domain" description="Prenyltransferase alpha-alpha toroid" evidence="10">
    <location>
        <begin position="51"/>
        <end position="463"/>
    </location>
</feature>
<dbReference type="InterPro" id="IPR026872">
    <property type="entry name" value="FTB"/>
</dbReference>
<organism evidence="11 12">
    <name type="scientific">Sporidiobolus salmonicolor</name>
    <name type="common">Yeast-like fungus</name>
    <name type="synonym">Sporobolomyces salmonicolor</name>
    <dbReference type="NCBI Taxonomy" id="5005"/>
    <lineage>
        <taxon>Eukaryota</taxon>
        <taxon>Fungi</taxon>
        <taxon>Dikarya</taxon>
        <taxon>Basidiomycota</taxon>
        <taxon>Pucciniomycotina</taxon>
        <taxon>Microbotryomycetes</taxon>
        <taxon>Sporidiobolales</taxon>
        <taxon>Sporidiobolaceae</taxon>
        <taxon>Sporobolomyces</taxon>
    </lineage>
</organism>
<reference evidence="12" key="1">
    <citation type="submission" date="2015-02" db="EMBL/GenBank/DDBJ databases">
        <authorList>
            <person name="Gon?alves P."/>
        </authorList>
    </citation>
    <scope>NUCLEOTIDE SEQUENCE [LARGE SCALE GENOMIC DNA]</scope>
</reference>
<sequence>MLLDSVLTAPWVPTPTDGVIGSETLEAQLETEATISSVLTDHIASSAAPLLQKATHTAFLTRLLKAPLPAGFTGLDASRPWLLYWTLHSLALFDGELDVSARARVVDTLKHFQNPDGGFGGGPGQLSHLAPSYAAVCALAYTGEEGWACIDRPGMYRFLMSLKQPDGSFIMHEGGEVDVRGCYCALTVAVLLNLLTPELARRTPEFIASCQTYEGGLASSAHPFAGELGAAAPLGEAHGGYTFCAVASWSMLRPFSDPASPCFSPSLPAARNTLDVKALFRWAASVQAMPIEGGGFRGRTNKLVDGCYSWWCGGLFSVVSGLLAEETPTAGDAELYDRNALQQYVTLAAQAPGGGLRDKPGKPADAYHTCYNLSGDSSAQHDLRFVRPTQRSLAEAFVSPFDRRIVDEEQEEVVMIRGERESETEAACRMREIWSRALAWTGQHKAVYGQGDNALQPTHPIFNLSLPHVRSMMAYFYLQPVV</sequence>
<comment type="catalytic activity">
    <reaction evidence="9">
        <text>L-cysteinyl-[protein] + (2E,6E)-farnesyl diphosphate = S-(2E,6E)-farnesyl-L-cysteinyl-[protein] + diphosphate</text>
        <dbReference type="Rhea" id="RHEA:13345"/>
        <dbReference type="Rhea" id="RHEA-COMP:10131"/>
        <dbReference type="Rhea" id="RHEA-COMP:11535"/>
        <dbReference type="ChEBI" id="CHEBI:29950"/>
        <dbReference type="ChEBI" id="CHEBI:33019"/>
        <dbReference type="ChEBI" id="CHEBI:86019"/>
        <dbReference type="ChEBI" id="CHEBI:175763"/>
    </reaction>
</comment>
<evidence type="ECO:0000256" key="5">
    <source>
        <dbReference type="ARBA" id="ARBA00022679"/>
    </source>
</evidence>
<evidence type="ECO:0000256" key="9">
    <source>
        <dbReference type="RuleBase" id="RU365056"/>
    </source>
</evidence>
<proteinExistence type="inferred from homology"/>
<keyword evidence="6 9" id="KW-0479">Metal-binding</keyword>
<dbReference type="GO" id="GO:0097354">
    <property type="term" value="P:prenylation"/>
    <property type="evidence" value="ECO:0007669"/>
    <property type="project" value="UniProtKB-UniRule"/>
</dbReference>
<accession>A0A0D6ES54</accession>
<dbReference type="InterPro" id="IPR008930">
    <property type="entry name" value="Terpenoid_cyclase/PrenylTrfase"/>
</dbReference>
<dbReference type="GO" id="GO:0005965">
    <property type="term" value="C:protein farnesyltransferase complex"/>
    <property type="evidence" value="ECO:0007669"/>
    <property type="project" value="UniProtKB-UniRule"/>
</dbReference>
<dbReference type="InterPro" id="IPR045089">
    <property type="entry name" value="PGGT1B-like"/>
</dbReference>
<evidence type="ECO:0000256" key="7">
    <source>
        <dbReference type="ARBA" id="ARBA00022737"/>
    </source>
</evidence>
<dbReference type="Pfam" id="PF00432">
    <property type="entry name" value="Prenyltrans"/>
    <property type="match status" value="1"/>
</dbReference>
<comment type="cofactor">
    <cofactor evidence="9">
        <name>Zn(2+)</name>
        <dbReference type="ChEBI" id="CHEBI:29105"/>
    </cofactor>
    <text evidence="9">Binds 1 zinc ion per subunit.</text>
</comment>
<evidence type="ECO:0000259" key="10">
    <source>
        <dbReference type="Pfam" id="PF00432"/>
    </source>
</evidence>
<dbReference type="PANTHER" id="PTHR11774:SF6">
    <property type="entry name" value="PROTEIN FARNESYLTRANSFERASE SUBUNIT BETA"/>
    <property type="match status" value="1"/>
</dbReference>
<dbReference type="OrthoDB" id="10261146at2759"/>
<gene>
    <name evidence="11" type="primary">SPOSA6832_04203</name>
</gene>
<dbReference type="InterPro" id="IPR001330">
    <property type="entry name" value="Prenyltrans"/>
</dbReference>
<feature type="non-terminal residue" evidence="11">
    <location>
        <position position="1"/>
    </location>
</feature>
<dbReference type="GO" id="GO:0004660">
    <property type="term" value="F:protein farnesyltransferase activity"/>
    <property type="evidence" value="ECO:0007669"/>
    <property type="project" value="UniProtKB-UniRule"/>
</dbReference>